<dbReference type="KEGG" id="vta:B0782"/>
<dbReference type="EMBL" id="LT960612">
    <property type="protein sequence ID" value="SON52393.1"/>
    <property type="molecule type" value="Genomic_DNA"/>
</dbReference>
<dbReference type="AlphaFoldDB" id="A0A2N8ZKG6"/>
<dbReference type="InterPro" id="IPR047794">
    <property type="entry name" value="C45_proenzyme-like"/>
</dbReference>
<name>A0A2N8ZKG6_9VIBR</name>
<sequence length="462" mass="50728">MSMCFYLMILFMQLFKIELVESLKKNSCDLGQFTFINLRRSITLLFNIKSIGGRMKKSLIYTALLSLFSLQASAKLIQHTEQIAEVQFNGSSYELGQHVADVAGAQILDSIDRFNNMLGVMLPGLNVVSISKSFESKDVFTKLEKSSPDAAAYIKGLAKGLNRTPELLLSVAMSDEAILESQSNGGMGFLQADVDSSAPARCTVMAKSDQQGSAWGAANFDYMGINYTGLIVLHHTDTDGKTRVIQTWAGLIPYGGISKGGQMVLMNTLASDGTAREKDKGEIISDHATPSFYLSWDAYNIEQPKQVIDMVKNHDGYTAFFSYIVADGNNEVVNIENGYKGAVRTSTGPWKAHANHSTYQQETFVDESFAAHSLTRQAAADKFMPSATGEMAEAQNFLGTKPLWKGRGELMGTVTSTYMNWTPTETTMYIQTDKSGDGERTVVINNHFVVKDESESYADISS</sequence>
<evidence type="ECO:0000313" key="1">
    <source>
        <dbReference type="EMBL" id="SON52393.1"/>
    </source>
</evidence>
<organism evidence="1 2">
    <name type="scientific">Vibrio tapetis subsp. tapetis</name>
    <dbReference type="NCBI Taxonomy" id="1671868"/>
    <lineage>
        <taxon>Bacteria</taxon>
        <taxon>Pseudomonadati</taxon>
        <taxon>Pseudomonadota</taxon>
        <taxon>Gammaproteobacteria</taxon>
        <taxon>Vibrionales</taxon>
        <taxon>Vibrionaceae</taxon>
        <taxon>Vibrio</taxon>
    </lineage>
</organism>
<dbReference type="Gene3D" id="3.60.60.10">
    <property type="entry name" value="Penicillin V Acylase, Chain A"/>
    <property type="match status" value="1"/>
</dbReference>
<keyword evidence="2" id="KW-1185">Reference proteome</keyword>
<evidence type="ECO:0000313" key="2">
    <source>
        <dbReference type="Proteomes" id="UP000235828"/>
    </source>
</evidence>
<reference evidence="1 2" key="1">
    <citation type="submission" date="2017-10" db="EMBL/GenBank/DDBJ databases">
        <authorList>
            <person name="Banno H."/>
            <person name="Chua N.-H."/>
        </authorList>
    </citation>
    <scope>NUCLEOTIDE SEQUENCE [LARGE SCALE GENOMIC DNA]</scope>
    <source>
        <strain evidence="1">Vibrio tapetis CECT4600</strain>
    </source>
</reference>
<dbReference type="Proteomes" id="UP000235828">
    <property type="component" value="Chromosome B"/>
</dbReference>
<gene>
    <name evidence="1" type="ORF">VTAP4600_B0782</name>
</gene>
<proteinExistence type="predicted"/>
<protein>
    <submittedName>
        <fullName evidence="1">Uncharacterized protein</fullName>
    </submittedName>
</protein>
<dbReference type="NCBIfam" id="NF040521">
    <property type="entry name" value="C45_proenzyme"/>
    <property type="match status" value="1"/>
</dbReference>
<accession>A0A2N8ZKG6</accession>